<dbReference type="EMBL" id="BQMJ01000038">
    <property type="protein sequence ID" value="GJQ12879.1"/>
    <property type="molecule type" value="Genomic_DNA"/>
</dbReference>
<dbReference type="OrthoDB" id="41505at2759"/>
<keyword evidence="5" id="KW-0378">Hydrolase</keyword>
<dbReference type="GO" id="GO:0008270">
    <property type="term" value="F:zinc ion binding"/>
    <property type="evidence" value="ECO:0007669"/>
    <property type="project" value="UniProtKB-KW"/>
</dbReference>
<dbReference type="InterPro" id="IPR041166">
    <property type="entry name" value="Rubredoxin_2"/>
</dbReference>
<keyword evidence="7" id="KW-0067">ATP-binding</keyword>
<evidence type="ECO:0000256" key="7">
    <source>
        <dbReference type="ARBA" id="ARBA00022840"/>
    </source>
</evidence>
<protein>
    <recommendedName>
        <fullName evidence="11">RecA family profile 1 domain-containing protein</fullName>
    </recommendedName>
</protein>
<sequence>MFFLLVPLFSSPKRLNGVLDDYKQKRYIVLKEWRCKAINDHCSKYACRNCEYQTLKWLGRCPRCQEWDSFDLVYQPSSLQKKYERDNIPQGWRKSSLSSKETADLFCVEGISQVMEQDSKSVERRLALTSQELSRVFGGGIVTGSVILIAGDPGVGKSTLAVQIAAEILQRCQSKVIYVSGEESIPQLVGRIRRLNLVQGGQLNVLSESDVDRIIDTVKVHSPVALVIDSIQTCFTEEISSGPGTVSQIRECAAKLTQIAKENNIATFLIGHVTKSGDIAGPKVLEHIVDTVLYLEGERYSRHRILRCVKNRFGSTSEIAVLEMTQSGLSQVLNPSQLFLSQHRSGVDDSSIGLEGSAVVAAMEGTRAILVEVQGLAFRSAFPQPRRTANGFDLSRLYVLLAVLSKRLNFPFQTYDVYLNVVGGFRIQEPSADLAAAVCLVSSLCEVRVRKDTIFLGEVGLCGELRSCWDLERRVLEAEKLGFRRFICPSVDSQAVTSFSNIEIIQCAVLQDALDAGLCSKPLLKRVMS</sequence>
<reference evidence="12" key="2">
    <citation type="submission" date="2022-01" db="EMBL/GenBank/DDBJ databases">
        <authorList>
            <person name="Hirooka S."/>
            <person name="Miyagishima S.Y."/>
        </authorList>
    </citation>
    <scope>NUCLEOTIDE SEQUENCE</scope>
    <source>
        <strain evidence="12">NBRC 102759</strain>
    </source>
</reference>
<dbReference type="FunFam" id="3.40.50.300:FF:000050">
    <property type="entry name" value="DNA repair protein RadA"/>
    <property type="match status" value="1"/>
</dbReference>
<dbReference type="InterPro" id="IPR003593">
    <property type="entry name" value="AAA+_ATPase"/>
</dbReference>
<keyword evidence="8" id="KW-0346">Stress response</keyword>
<dbReference type="InterPro" id="IPR027417">
    <property type="entry name" value="P-loop_NTPase"/>
</dbReference>
<dbReference type="PROSITE" id="PS50162">
    <property type="entry name" value="RECA_2"/>
    <property type="match status" value="1"/>
</dbReference>
<evidence type="ECO:0000256" key="1">
    <source>
        <dbReference type="ARBA" id="ARBA00022723"/>
    </source>
</evidence>
<dbReference type="EMBL" id="BQMJ01000032">
    <property type="protein sequence ID" value="GJQ12273.1"/>
    <property type="molecule type" value="Genomic_DNA"/>
</dbReference>
<dbReference type="InterPro" id="IPR020568">
    <property type="entry name" value="Ribosomal_Su5_D2-typ_SF"/>
</dbReference>
<dbReference type="GO" id="GO:0016787">
    <property type="term" value="F:hydrolase activity"/>
    <property type="evidence" value="ECO:0007669"/>
    <property type="project" value="UniProtKB-KW"/>
</dbReference>
<proteinExistence type="inferred from homology"/>
<reference evidence="12" key="1">
    <citation type="journal article" date="2022" name="Proc. Natl. Acad. Sci. U.S.A.">
        <title>Life cycle and functional genomics of the unicellular red alga Galdieria for elucidating algal and plant evolution and industrial use.</title>
        <authorList>
            <person name="Hirooka S."/>
            <person name="Itabashi T."/>
            <person name="Ichinose T.M."/>
            <person name="Onuma R."/>
            <person name="Fujiwara T."/>
            <person name="Yamashita S."/>
            <person name="Jong L.W."/>
            <person name="Tomita R."/>
            <person name="Iwane A.H."/>
            <person name="Miyagishima S.Y."/>
        </authorList>
    </citation>
    <scope>NUCLEOTIDE SEQUENCE</scope>
    <source>
        <strain evidence="12">NBRC 102759</strain>
    </source>
</reference>
<comment type="caution">
    <text evidence="12">The sequence shown here is derived from an EMBL/GenBank/DDBJ whole genome shotgun (WGS) entry which is preliminary data.</text>
</comment>
<keyword evidence="3" id="KW-0227">DNA damage</keyword>
<dbReference type="Pfam" id="PF13481">
    <property type="entry name" value="AAA_25"/>
    <property type="match status" value="1"/>
</dbReference>
<dbReference type="GO" id="GO:0000725">
    <property type="term" value="P:recombinational repair"/>
    <property type="evidence" value="ECO:0007669"/>
    <property type="project" value="TreeGrafter"/>
</dbReference>
<dbReference type="GO" id="GO:0140664">
    <property type="term" value="F:ATP-dependent DNA damage sensor activity"/>
    <property type="evidence" value="ECO:0007669"/>
    <property type="project" value="InterPro"/>
</dbReference>
<dbReference type="Pfam" id="PF18073">
    <property type="entry name" value="Zn_ribbon_LapB"/>
    <property type="match status" value="1"/>
</dbReference>
<keyword evidence="10" id="KW-0234">DNA repair</keyword>
<gene>
    <name evidence="12" type="ORF">GpartN1_g4064.t1</name>
    <name evidence="13" type="ORF">GpartN1_g4670.t1</name>
</gene>
<evidence type="ECO:0000259" key="11">
    <source>
        <dbReference type="PROSITE" id="PS50162"/>
    </source>
</evidence>
<keyword evidence="6" id="KW-0862">Zinc</keyword>
<keyword evidence="2" id="KW-0547">Nucleotide-binding</keyword>
<dbReference type="PRINTS" id="PR01874">
    <property type="entry name" value="DNAREPAIRADA"/>
</dbReference>
<dbReference type="SUPFAM" id="SSF54211">
    <property type="entry name" value="Ribosomal protein S5 domain 2-like"/>
    <property type="match status" value="1"/>
</dbReference>
<keyword evidence="14" id="KW-1185">Reference proteome</keyword>
<keyword evidence="4" id="KW-0863">Zinc-finger</keyword>
<dbReference type="PANTHER" id="PTHR32472:SF10">
    <property type="entry name" value="DNA REPAIR PROTEIN RADA-LIKE PROTEIN"/>
    <property type="match status" value="1"/>
</dbReference>
<evidence type="ECO:0000313" key="13">
    <source>
        <dbReference type="EMBL" id="GJQ12879.1"/>
    </source>
</evidence>
<dbReference type="CDD" id="cd01121">
    <property type="entry name" value="RadA_SMS_N"/>
    <property type="match status" value="1"/>
</dbReference>
<dbReference type="Proteomes" id="UP001061958">
    <property type="component" value="Unassembled WGS sequence"/>
</dbReference>
<dbReference type="SUPFAM" id="SSF52540">
    <property type="entry name" value="P-loop containing nucleoside triphosphate hydrolases"/>
    <property type="match status" value="1"/>
</dbReference>
<evidence type="ECO:0000313" key="14">
    <source>
        <dbReference type="Proteomes" id="UP001061958"/>
    </source>
</evidence>
<dbReference type="InterPro" id="IPR004504">
    <property type="entry name" value="DNA_repair_RadA"/>
</dbReference>
<feature type="domain" description="RecA family profile 1" evidence="11">
    <location>
        <begin position="122"/>
        <end position="273"/>
    </location>
</feature>
<evidence type="ECO:0000256" key="9">
    <source>
        <dbReference type="ARBA" id="ARBA00023125"/>
    </source>
</evidence>
<dbReference type="NCBIfam" id="TIGR00416">
    <property type="entry name" value="sms"/>
    <property type="match status" value="1"/>
</dbReference>
<keyword evidence="1" id="KW-0479">Metal-binding</keyword>
<dbReference type="HAMAP" id="MF_01498">
    <property type="entry name" value="RadA_bact"/>
    <property type="match status" value="1"/>
</dbReference>
<evidence type="ECO:0000256" key="5">
    <source>
        <dbReference type="ARBA" id="ARBA00022801"/>
    </source>
</evidence>
<evidence type="ECO:0000256" key="6">
    <source>
        <dbReference type="ARBA" id="ARBA00022833"/>
    </source>
</evidence>
<keyword evidence="9" id="KW-0238">DNA-binding</keyword>
<dbReference type="PANTHER" id="PTHR32472">
    <property type="entry name" value="DNA REPAIR PROTEIN RADA"/>
    <property type="match status" value="1"/>
</dbReference>
<dbReference type="Pfam" id="PF13541">
    <property type="entry name" value="ChlI"/>
    <property type="match status" value="1"/>
</dbReference>
<evidence type="ECO:0000256" key="3">
    <source>
        <dbReference type="ARBA" id="ARBA00022763"/>
    </source>
</evidence>
<dbReference type="GO" id="GO:0005524">
    <property type="term" value="F:ATP binding"/>
    <property type="evidence" value="ECO:0007669"/>
    <property type="project" value="UniProtKB-KW"/>
</dbReference>
<accession>A0A9C7PWV8</accession>
<dbReference type="Gene3D" id="3.30.230.10">
    <property type="match status" value="1"/>
</dbReference>
<dbReference type="SMART" id="SM00382">
    <property type="entry name" value="AAA"/>
    <property type="match status" value="1"/>
</dbReference>
<name>A0A9C7PWV8_9RHOD</name>
<dbReference type="AlphaFoldDB" id="A0A9C7PWV8"/>
<dbReference type="InterPro" id="IPR020588">
    <property type="entry name" value="RecA_ATP-bd"/>
</dbReference>
<dbReference type="GO" id="GO:0003684">
    <property type="term" value="F:damaged DNA binding"/>
    <property type="evidence" value="ECO:0007669"/>
    <property type="project" value="InterPro"/>
</dbReference>
<evidence type="ECO:0000256" key="2">
    <source>
        <dbReference type="ARBA" id="ARBA00022741"/>
    </source>
</evidence>
<evidence type="ECO:0000256" key="10">
    <source>
        <dbReference type="ARBA" id="ARBA00023204"/>
    </source>
</evidence>
<organism evidence="12 14">
    <name type="scientific">Galdieria partita</name>
    <dbReference type="NCBI Taxonomy" id="83374"/>
    <lineage>
        <taxon>Eukaryota</taxon>
        <taxon>Rhodophyta</taxon>
        <taxon>Bangiophyceae</taxon>
        <taxon>Galdieriales</taxon>
        <taxon>Galdieriaceae</taxon>
        <taxon>Galdieria</taxon>
    </lineage>
</organism>
<evidence type="ECO:0000256" key="4">
    <source>
        <dbReference type="ARBA" id="ARBA00022771"/>
    </source>
</evidence>
<dbReference type="Gene3D" id="3.40.50.300">
    <property type="entry name" value="P-loop containing nucleotide triphosphate hydrolases"/>
    <property type="match status" value="1"/>
</dbReference>
<evidence type="ECO:0000256" key="8">
    <source>
        <dbReference type="ARBA" id="ARBA00023016"/>
    </source>
</evidence>
<evidence type="ECO:0000313" key="12">
    <source>
        <dbReference type="EMBL" id="GJQ12273.1"/>
    </source>
</evidence>
<dbReference type="InterPro" id="IPR014721">
    <property type="entry name" value="Ribsml_uS5_D2-typ_fold_subgr"/>
</dbReference>